<organism evidence="6 7">
    <name type="scientific">Homoserinibacter gongjuensis</name>
    <dbReference type="NCBI Taxonomy" id="1162968"/>
    <lineage>
        <taxon>Bacteria</taxon>
        <taxon>Bacillati</taxon>
        <taxon>Actinomycetota</taxon>
        <taxon>Actinomycetes</taxon>
        <taxon>Micrococcales</taxon>
        <taxon>Microbacteriaceae</taxon>
        <taxon>Homoserinibacter</taxon>
    </lineage>
</organism>
<evidence type="ECO:0000259" key="5">
    <source>
        <dbReference type="Pfam" id="PF02518"/>
    </source>
</evidence>
<dbReference type="SUPFAM" id="SSF55874">
    <property type="entry name" value="ATPase domain of HSP90 chaperone/DNA topoisomerase II/histidine kinase"/>
    <property type="match status" value="1"/>
</dbReference>
<gene>
    <name evidence="6" type="ORF">GCM10025869_20560</name>
</gene>
<dbReference type="InterPro" id="IPR036890">
    <property type="entry name" value="HATPase_C_sf"/>
</dbReference>
<sequence length="661" mass="68780">MLRALNAGTAIAFAVLLVGFLLLEVPALGPAAQIPWFLTVTAAPVTAALVAWGRIAAWVWLGASTALVQVIRVVSGGDAQDAIANDTFALFVAATLLLLTGQFVAASRQFDAATAVAAAAAARRSADEAQRATAERLRLLVHDELLSTLALAARVAPSLREAVGRQAARARRLIRELRAAPDAPGTADAARPAETGLAARLSAVVAQLAPDARLVIVPGAPPTMPADVEIALLAAARQSLANSVAHAGDDTRRTVTLHCDGDGVRLVVHDDGQGFDPDAVAPNRMGIAESILGRMRSLPGGSARLVSRPGEGTAVELGWRPATTPPPGPGQPATASVMLARGAADRLYGVAVAVLLLAQAVLAVLAALRTGDVATPALTLAGVASGFAVLGPMSPRVPSRRRTALVAAITLTTGAVSWLPVARDPERYGDVWFIASLGFVLVVLAMRGRPRAALLTAAGTAVLTLLGVIVQHNDGADVVAATTRMLAIVGIGCGFVLGILRVRARTTALRREELRAVREESYRDASSRELRGRTAELEALIGDLLERLAGPDELDTALRRECVVLEGRLRDGYRAARLARHPLVDAAAAARGRGVDVAIFDDPDGRELDEAELDRIAGWLAARLDETAAGRFTGRVLPAGRPAAASAASDEQVAELPHLHR</sequence>
<evidence type="ECO:0000256" key="2">
    <source>
        <dbReference type="ARBA" id="ARBA00022777"/>
    </source>
</evidence>
<feature type="domain" description="Histidine kinase/HSP90-like ATPase" evidence="5">
    <location>
        <begin position="229"/>
        <end position="317"/>
    </location>
</feature>
<feature type="transmembrane region" description="Helical" evidence="4">
    <location>
        <begin position="478"/>
        <end position="500"/>
    </location>
</feature>
<feature type="transmembrane region" description="Helical" evidence="4">
    <location>
        <begin position="55"/>
        <end position="75"/>
    </location>
</feature>
<comment type="caution">
    <text evidence="6">The sequence shown here is derived from an EMBL/GenBank/DDBJ whole genome shotgun (WGS) entry which is preliminary data.</text>
</comment>
<evidence type="ECO:0000313" key="7">
    <source>
        <dbReference type="Proteomes" id="UP001157069"/>
    </source>
</evidence>
<accession>A0ABQ6JTC5</accession>
<protein>
    <recommendedName>
        <fullName evidence="5">Histidine kinase/HSP90-like ATPase domain-containing protein</fullName>
    </recommendedName>
</protein>
<evidence type="ECO:0000313" key="6">
    <source>
        <dbReference type="EMBL" id="GMA91527.1"/>
    </source>
</evidence>
<dbReference type="EMBL" id="BSVA01000001">
    <property type="protein sequence ID" value="GMA91527.1"/>
    <property type="molecule type" value="Genomic_DNA"/>
</dbReference>
<proteinExistence type="predicted"/>
<dbReference type="Gene3D" id="3.30.565.10">
    <property type="entry name" value="Histidine kinase-like ATPase, C-terminal domain"/>
    <property type="match status" value="1"/>
</dbReference>
<evidence type="ECO:0000256" key="4">
    <source>
        <dbReference type="SAM" id="Phobius"/>
    </source>
</evidence>
<reference evidence="7" key="1">
    <citation type="journal article" date="2019" name="Int. J. Syst. Evol. Microbiol.">
        <title>The Global Catalogue of Microorganisms (GCM) 10K type strain sequencing project: providing services to taxonomists for standard genome sequencing and annotation.</title>
        <authorList>
            <consortium name="The Broad Institute Genomics Platform"/>
            <consortium name="The Broad Institute Genome Sequencing Center for Infectious Disease"/>
            <person name="Wu L."/>
            <person name="Ma J."/>
        </authorList>
    </citation>
    <scope>NUCLEOTIDE SEQUENCE [LARGE SCALE GENOMIC DNA]</scope>
    <source>
        <strain evidence="7">NBRC 108755</strain>
    </source>
</reference>
<dbReference type="InterPro" id="IPR003594">
    <property type="entry name" value="HATPase_dom"/>
</dbReference>
<keyword evidence="7" id="KW-1185">Reference proteome</keyword>
<keyword evidence="1" id="KW-0808">Transferase</keyword>
<name>A0ABQ6JTC5_9MICO</name>
<feature type="transmembrane region" description="Helical" evidence="4">
    <location>
        <begin position="347"/>
        <end position="367"/>
    </location>
</feature>
<feature type="transmembrane region" description="Helical" evidence="4">
    <location>
        <begin position="403"/>
        <end position="421"/>
    </location>
</feature>
<feature type="transmembrane region" description="Helical" evidence="4">
    <location>
        <begin position="452"/>
        <end position="472"/>
    </location>
</feature>
<keyword evidence="4" id="KW-1133">Transmembrane helix</keyword>
<keyword evidence="2" id="KW-0418">Kinase</keyword>
<feature type="transmembrane region" description="Helical" evidence="4">
    <location>
        <begin position="427"/>
        <end position="445"/>
    </location>
</feature>
<feature type="transmembrane region" description="Helical" evidence="4">
    <location>
        <begin position="87"/>
        <end position="105"/>
    </location>
</feature>
<evidence type="ECO:0000256" key="3">
    <source>
        <dbReference type="ARBA" id="ARBA00023012"/>
    </source>
</evidence>
<feature type="transmembrane region" description="Helical" evidence="4">
    <location>
        <begin position="373"/>
        <end position="391"/>
    </location>
</feature>
<keyword evidence="3" id="KW-0902">Two-component regulatory system</keyword>
<dbReference type="PANTHER" id="PTHR24421">
    <property type="entry name" value="NITRATE/NITRITE SENSOR PROTEIN NARX-RELATED"/>
    <property type="match status" value="1"/>
</dbReference>
<evidence type="ECO:0000256" key="1">
    <source>
        <dbReference type="ARBA" id="ARBA00022679"/>
    </source>
</evidence>
<dbReference type="RefSeq" id="WP_284299924.1">
    <property type="nucleotide sequence ID" value="NZ_BSVA01000001.1"/>
</dbReference>
<dbReference type="Pfam" id="PF02518">
    <property type="entry name" value="HATPase_c"/>
    <property type="match status" value="1"/>
</dbReference>
<dbReference type="Proteomes" id="UP001157069">
    <property type="component" value="Unassembled WGS sequence"/>
</dbReference>
<keyword evidence="4" id="KW-0472">Membrane</keyword>
<dbReference type="InterPro" id="IPR050482">
    <property type="entry name" value="Sensor_HK_TwoCompSys"/>
</dbReference>
<keyword evidence="4" id="KW-0812">Transmembrane</keyword>